<evidence type="ECO:0000313" key="2">
    <source>
        <dbReference type="Proteomes" id="UP000823872"/>
    </source>
</evidence>
<protein>
    <submittedName>
        <fullName evidence="1">Uncharacterized protein</fullName>
    </submittedName>
</protein>
<reference evidence="1" key="3">
    <citation type="submission" date="2025-09" db="UniProtKB">
        <authorList>
            <consortium name="Ensembl"/>
        </authorList>
    </citation>
    <scope>IDENTIFICATION</scope>
    <source>
        <strain evidence="1">breed Abyssinian</strain>
    </source>
</reference>
<dbReference type="Proteomes" id="UP000823872">
    <property type="component" value="Chromosome B3"/>
</dbReference>
<dbReference type="GeneTree" id="ENSGT00910000146962"/>
<name>A0ABI8AFH9_FELCA</name>
<organism evidence="1 2">
    <name type="scientific">Felis catus</name>
    <name type="common">Cat</name>
    <name type="synonym">Felis silvestris catus</name>
    <dbReference type="NCBI Taxonomy" id="9685"/>
    <lineage>
        <taxon>Eukaryota</taxon>
        <taxon>Metazoa</taxon>
        <taxon>Chordata</taxon>
        <taxon>Craniata</taxon>
        <taxon>Vertebrata</taxon>
        <taxon>Euteleostomi</taxon>
        <taxon>Mammalia</taxon>
        <taxon>Eutheria</taxon>
        <taxon>Laurasiatheria</taxon>
        <taxon>Carnivora</taxon>
        <taxon>Feliformia</taxon>
        <taxon>Felidae</taxon>
        <taxon>Felinae</taxon>
        <taxon>Felis</taxon>
    </lineage>
</organism>
<dbReference type="Ensembl" id="ENSFCTT00005084718.1">
    <property type="protein sequence ID" value="ENSFCTP00005057921.1"/>
    <property type="gene ID" value="ENSFCTG00005030389.1"/>
</dbReference>
<proteinExistence type="predicted"/>
<reference evidence="1 2" key="1">
    <citation type="submission" date="2021-02" db="EMBL/GenBank/DDBJ databases">
        <title>Safari Cat Assemblies.</title>
        <authorList>
            <person name="Bredemeyer K.R."/>
            <person name="Murphy W.J."/>
        </authorList>
    </citation>
    <scope>NUCLEOTIDE SEQUENCE [LARGE SCALE GENOMIC DNA]</scope>
</reference>
<gene>
    <name evidence="1" type="primary">SPTSSB</name>
</gene>
<accession>A0ABI8AFH9</accession>
<sequence>MTVCQVKLIMYVSLSPSLSIHCYRFVSYNNVYCIDWTLKNERELVILYTFPTFASPTPCSHVLISIMAMMDYWHLTNMTGCYRSLSRDFQTLFPPELTIIEIVY</sequence>
<reference evidence="1" key="2">
    <citation type="submission" date="2025-08" db="UniProtKB">
        <authorList>
            <consortium name="Ensembl"/>
        </authorList>
    </citation>
    <scope>IDENTIFICATION</scope>
    <source>
        <strain evidence="1">breed Abyssinian</strain>
    </source>
</reference>
<evidence type="ECO:0000313" key="1">
    <source>
        <dbReference type="Ensembl" id="ENSFCTP00005057921.1"/>
    </source>
</evidence>
<keyword evidence="2" id="KW-1185">Reference proteome</keyword>